<dbReference type="AlphaFoldDB" id="A0A2U9BSG0"/>
<dbReference type="Proteomes" id="UP000246464">
    <property type="component" value="Chromosome 9"/>
</dbReference>
<reference evidence="1 2" key="1">
    <citation type="submission" date="2017-12" db="EMBL/GenBank/DDBJ databases">
        <title>Integrating genomic resources of turbot (Scophthalmus maximus) in depth evaluation of genetic and physical mapping variation across individuals.</title>
        <authorList>
            <person name="Martinez P."/>
        </authorList>
    </citation>
    <scope>NUCLEOTIDE SEQUENCE [LARGE SCALE GENOMIC DNA]</scope>
</reference>
<proteinExistence type="predicted"/>
<evidence type="ECO:0000313" key="2">
    <source>
        <dbReference type="Proteomes" id="UP000246464"/>
    </source>
</evidence>
<sequence length="114" mass="12527">MNVLRTGGCDEASTAFTPQGTSYQVSCRRADKHAFWRCTVHPDSLVDSVEEVVKKKGNFQRAKRPAAANDESVLTCMSWLLLHHHWQCICLTSAIPNSTRSDVAVGGVNVVTPQ</sequence>
<accession>A0A2U9BSG0</accession>
<protein>
    <submittedName>
        <fullName evidence="1">Uncharacterized protein</fullName>
    </submittedName>
</protein>
<keyword evidence="2" id="KW-1185">Reference proteome</keyword>
<evidence type="ECO:0000313" key="1">
    <source>
        <dbReference type="EMBL" id="AWP06540.1"/>
    </source>
</evidence>
<dbReference type="EMBL" id="CP026251">
    <property type="protein sequence ID" value="AWP06540.1"/>
    <property type="molecule type" value="Genomic_DNA"/>
</dbReference>
<gene>
    <name evidence="1" type="ORF">SMAX5B_018789</name>
</gene>
<organism evidence="1 2">
    <name type="scientific">Scophthalmus maximus</name>
    <name type="common">Turbot</name>
    <name type="synonym">Psetta maxima</name>
    <dbReference type="NCBI Taxonomy" id="52904"/>
    <lineage>
        <taxon>Eukaryota</taxon>
        <taxon>Metazoa</taxon>
        <taxon>Chordata</taxon>
        <taxon>Craniata</taxon>
        <taxon>Vertebrata</taxon>
        <taxon>Euteleostomi</taxon>
        <taxon>Actinopterygii</taxon>
        <taxon>Neopterygii</taxon>
        <taxon>Teleostei</taxon>
        <taxon>Neoteleostei</taxon>
        <taxon>Acanthomorphata</taxon>
        <taxon>Carangaria</taxon>
        <taxon>Pleuronectiformes</taxon>
        <taxon>Pleuronectoidei</taxon>
        <taxon>Scophthalmidae</taxon>
        <taxon>Scophthalmus</taxon>
    </lineage>
</organism>
<name>A0A2U9BSG0_SCOMX</name>